<feature type="transmembrane region" description="Helical" evidence="9">
    <location>
        <begin position="218"/>
        <end position="235"/>
    </location>
</feature>
<feature type="transmembrane region" description="Helical" evidence="9">
    <location>
        <begin position="56"/>
        <end position="77"/>
    </location>
</feature>
<feature type="transmembrane region" description="Helical" evidence="9">
    <location>
        <begin position="184"/>
        <end position="209"/>
    </location>
</feature>
<evidence type="ECO:0000256" key="6">
    <source>
        <dbReference type="ARBA" id="ARBA00022989"/>
    </source>
</evidence>
<dbReference type="PANTHER" id="PTHR32507">
    <property type="entry name" value="NA(+)/H(+) ANTIPORTER 1"/>
    <property type="match status" value="1"/>
</dbReference>
<comment type="subcellular location">
    <subcellularLocation>
        <location evidence="1">Cell membrane</location>
        <topology evidence="1">Multi-pass membrane protein</topology>
    </subcellularLocation>
</comment>
<keyword evidence="8 9" id="KW-0472">Membrane</keyword>
<feature type="transmembrane region" description="Helical" evidence="9">
    <location>
        <begin position="31"/>
        <end position="50"/>
    </location>
</feature>
<proteinExistence type="predicted"/>
<keyword evidence="6 9" id="KW-1133">Transmembrane helix</keyword>
<feature type="transmembrane region" description="Helical" evidence="9">
    <location>
        <begin position="6"/>
        <end position="24"/>
    </location>
</feature>
<dbReference type="GO" id="GO:0015297">
    <property type="term" value="F:antiporter activity"/>
    <property type="evidence" value="ECO:0007669"/>
    <property type="project" value="UniProtKB-KW"/>
</dbReference>
<evidence type="ECO:0000256" key="8">
    <source>
        <dbReference type="ARBA" id="ARBA00023136"/>
    </source>
</evidence>
<evidence type="ECO:0000313" key="12">
    <source>
        <dbReference type="Proteomes" id="UP000321805"/>
    </source>
</evidence>
<evidence type="ECO:0000256" key="4">
    <source>
        <dbReference type="ARBA" id="ARBA00022475"/>
    </source>
</evidence>
<sequence>MEDGTLLLVVGALLAGGIVVSQLGDRLRVPGLVLVLGLGMALGSDGLGLIHFDDYGLARTVGIIALALILFEGGLAAGLPEIRPVLRPALALALVGTTLTAVLAGLAASWLLDLSLLEGMLLGSILAATDGAAIFAILRGSTLRRRVARTLEGEAGLNDPVAVLLVIGFGSWITTPGYGPADMAVSFVVELGVGAVAGLAIGALGAALLRHVPLTTPGLYPVASMALGAIAFGAGDALHGSGFLSIYLAGLVLGGTQLAQLEAMATFHDGLAWVAQLVMFLVLGLLVFPGDLPGVGVQGTVLALLAAVVARPLATVVATTGSGFALREQAVLGWAGLRGAVPVVLATFPVLAGVPRSEEFFAIAFFAVLVSTVLQGTTFEALARRLGVTTGQAALPERPAAPVAPPVPVASRA</sequence>
<dbReference type="InterPro" id="IPR006153">
    <property type="entry name" value="Cation/H_exchanger_TM"/>
</dbReference>
<dbReference type="KEGG" id="bsol:FSW04_09035"/>
<dbReference type="PANTHER" id="PTHR32507:SF7">
    <property type="entry name" value="K(+)_H(+) ANTIPORTER NHAP2"/>
    <property type="match status" value="1"/>
</dbReference>
<dbReference type="Proteomes" id="UP000321805">
    <property type="component" value="Chromosome"/>
</dbReference>
<feature type="transmembrane region" description="Helical" evidence="9">
    <location>
        <begin position="271"/>
        <end position="288"/>
    </location>
</feature>
<organism evidence="11 12">
    <name type="scientific">Baekduia soli</name>
    <dbReference type="NCBI Taxonomy" id="496014"/>
    <lineage>
        <taxon>Bacteria</taxon>
        <taxon>Bacillati</taxon>
        <taxon>Actinomycetota</taxon>
        <taxon>Thermoleophilia</taxon>
        <taxon>Solirubrobacterales</taxon>
        <taxon>Baekduiaceae</taxon>
        <taxon>Baekduia</taxon>
    </lineage>
</organism>
<feature type="transmembrane region" description="Helical" evidence="9">
    <location>
        <begin position="360"/>
        <end position="382"/>
    </location>
</feature>
<dbReference type="GO" id="GO:0005886">
    <property type="term" value="C:plasma membrane"/>
    <property type="evidence" value="ECO:0007669"/>
    <property type="project" value="UniProtKB-SubCell"/>
</dbReference>
<evidence type="ECO:0000256" key="5">
    <source>
        <dbReference type="ARBA" id="ARBA00022692"/>
    </source>
</evidence>
<feature type="transmembrane region" description="Helical" evidence="9">
    <location>
        <begin position="89"/>
        <end position="111"/>
    </location>
</feature>
<evidence type="ECO:0000313" key="11">
    <source>
        <dbReference type="EMBL" id="QEC47702.1"/>
    </source>
</evidence>
<dbReference type="EMBL" id="CP042430">
    <property type="protein sequence ID" value="QEC47702.1"/>
    <property type="molecule type" value="Genomic_DNA"/>
</dbReference>
<keyword evidence="7" id="KW-0406">Ion transport</keyword>
<dbReference type="NCBIfam" id="NF003715">
    <property type="entry name" value="PRK05326.1-2"/>
    <property type="match status" value="1"/>
</dbReference>
<feature type="transmembrane region" description="Helical" evidence="9">
    <location>
        <begin position="331"/>
        <end position="354"/>
    </location>
</feature>
<dbReference type="Pfam" id="PF00999">
    <property type="entry name" value="Na_H_Exchanger"/>
    <property type="match status" value="1"/>
</dbReference>
<dbReference type="RefSeq" id="WP_146918457.1">
    <property type="nucleotide sequence ID" value="NZ_CP042430.1"/>
</dbReference>
<keyword evidence="2" id="KW-0813">Transport</keyword>
<accession>A0A5B8U4X9</accession>
<feature type="transmembrane region" description="Helical" evidence="9">
    <location>
        <begin position="117"/>
        <end position="138"/>
    </location>
</feature>
<reference evidence="11 12" key="1">
    <citation type="journal article" date="2018" name="J. Microbiol.">
        <title>Baekduia soli gen. nov., sp. nov., a novel bacterium isolated from the soil of Baekdu Mountain and proposal of a novel family name, Baekduiaceae fam. nov.</title>
        <authorList>
            <person name="An D.S."/>
            <person name="Siddiqi M.Z."/>
            <person name="Kim K.H."/>
            <person name="Yu H.S."/>
            <person name="Im W.T."/>
        </authorList>
    </citation>
    <scope>NUCLEOTIDE SEQUENCE [LARGE SCALE GENOMIC DNA]</scope>
    <source>
        <strain evidence="11 12">BR7-21</strain>
    </source>
</reference>
<dbReference type="InterPro" id="IPR038770">
    <property type="entry name" value="Na+/solute_symporter_sf"/>
</dbReference>
<evidence type="ECO:0000256" key="9">
    <source>
        <dbReference type="SAM" id="Phobius"/>
    </source>
</evidence>
<protein>
    <submittedName>
        <fullName evidence="11">Potassium/proton antiporter</fullName>
    </submittedName>
</protein>
<keyword evidence="12" id="KW-1185">Reference proteome</keyword>
<evidence type="ECO:0000256" key="7">
    <source>
        <dbReference type="ARBA" id="ARBA00023065"/>
    </source>
</evidence>
<dbReference type="OrthoDB" id="9810759at2"/>
<dbReference type="NCBIfam" id="NF003716">
    <property type="entry name" value="PRK05326.1-3"/>
    <property type="match status" value="1"/>
</dbReference>
<feature type="transmembrane region" description="Helical" evidence="9">
    <location>
        <begin position="159"/>
        <end position="178"/>
    </location>
</feature>
<feature type="domain" description="Cation/H+ exchanger transmembrane" evidence="10">
    <location>
        <begin position="18"/>
        <end position="383"/>
    </location>
</feature>
<feature type="transmembrane region" description="Helical" evidence="9">
    <location>
        <begin position="241"/>
        <end position="259"/>
    </location>
</feature>
<dbReference type="AlphaFoldDB" id="A0A5B8U4X9"/>
<gene>
    <name evidence="11" type="ORF">FSW04_09035</name>
</gene>
<keyword evidence="4" id="KW-1003">Cell membrane</keyword>
<evidence type="ECO:0000256" key="3">
    <source>
        <dbReference type="ARBA" id="ARBA00022449"/>
    </source>
</evidence>
<feature type="transmembrane region" description="Helical" evidence="9">
    <location>
        <begin position="300"/>
        <end position="319"/>
    </location>
</feature>
<dbReference type="GO" id="GO:1902600">
    <property type="term" value="P:proton transmembrane transport"/>
    <property type="evidence" value="ECO:0007669"/>
    <property type="project" value="InterPro"/>
</dbReference>
<evidence type="ECO:0000256" key="2">
    <source>
        <dbReference type="ARBA" id="ARBA00022448"/>
    </source>
</evidence>
<keyword evidence="3" id="KW-0050">Antiport</keyword>
<dbReference type="Gene3D" id="1.20.1530.20">
    <property type="match status" value="1"/>
</dbReference>
<keyword evidence="5 9" id="KW-0812">Transmembrane</keyword>
<evidence type="ECO:0000256" key="1">
    <source>
        <dbReference type="ARBA" id="ARBA00004651"/>
    </source>
</evidence>
<evidence type="ECO:0000259" key="10">
    <source>
        <dbReference type="Pfam" id="PF00999"/>
    </source>
</evidence>
<name>A0A5B8U4X9_9ACTN</name>